<feature type="region of interest" description="Disordered" evidence="1">
    <location>
        <begin position="116"/>
        <end position="138"/>
    </location>
</feature>
<sequence>MNLKALLLFFCIICFAISCKKDRGPEKPDNLLSKQQMVEVLIDAKILGSSSSVDKRLMREHGVDIKTYVYEKHNIDSLQFALSNNYYAFHLEDYKTIYEMVNDSLEALKTKFKEQESKEWKESTKREEDSLKNLNKTKTEQNKDVKINIAKDSLSKTKDSLRAVLKNKKLPKKQ</sequence>
<accession>A0A9X1L3P5</accession>
<dbReference type="InterPro" id="IPR025381">
    <property type="entry name" value="DUF4296"/>
</dbReference>
<dbReference type="Proteomes" id="UP001139199">
    <property type="component" value="Unassembled WGS sequence"/>
</dbReference>
<evidence type="ECO:0000256" key="1">
    <source>
        <dbReference type="SAM" id="MobiDB-lite"/>
    </source>
</evidence>
<reference evidence="3" key="1">
    <citation type="submission" date="2021-10" db="EMBL/GenBank/DDBJ databases">
        <title>Tamlana sargassums sp. nov., and Tamlana laminarinivorans sp. nov., two new bacteria isolated from the brown alga.</title>
        <authorList>
            <person name="Li J."/>
        </authorList>
    </citation>
    <scope>NUCLEOTIDE SEQUENCE</scope>
    <source>
        <strain evidence="3">PT2-4</strain>
    </source>
</reference>
<dbReference type="AlphaFoldDB" id="A0A9X1L3P5"/>
<comment type="caution">
    <text evidence="3">The sequence shown here is derived from an EMBL/GenBank/DDBJ whole genome shotgun (WGS) entry which is preliminary data.</text>
</comment>
<evidence type="ECO:0000259" key="2">
    <source>
        <dbReference type="Pfam" id="PF14129"/>
    </source>
</evidence>
<dbReference type="Pfam" id="PF14129">
    <property type="entry name" value="DUF4296"/>
    <property type="match status" value="1"/>
</dbReference>
<gene>
    <name evidence="3" type="ORF">LG649_06380</name>
</gene>
<evidence type="ECO:0000313" key="4">
    <source>
        <dbReference type="Proteomes" id="UP001139199"/>
    </source>
</evidence>
<organism evidence="3 4">
    <name type="scientific">Neotamlana laminarinivorans</name>
    <dbReference type="NCBI Taxonomy" id="2883124"/>
    <lineage>
        <taxon>Bacteria</taxon>
        <taxon>Pseudomonadati</taxon>
        <taxon>Bacteroidota</taxon>
        <taxon>Flavobacteriia</taxon>
        <taxon>Flavobacteriales</taxon>
        <taxon>Flavobacteriaceae</taxon>
        <taxon>Neotamlana</taxon>
    </lineage>
</organism>
<feature type="domain" description="DUF4296" evidence="2">
    <location>
        <begin position="28"/>
        <end position="109"/>
    </location>
</feature>
<dbReference type="PROSITE" id="PS51257">
    <property type="entry name" value="PROKAR_LIPOPROTEIN"/>
    <property type="match status" value="1"/>
</dbReference>
<dbReference type="RefSeq" id="WP_226542384.1">
    <property type="nucleotide sequence ID" value="NZ_JAJAPW010000002.1"/>
</dbReference>
<proteinExistence type="predicted"/>
<dbReference type="EMBL" id="JAJAPW010000002">
    <property type="protein sequence ID" value="MCB4798462.1"/>
    <property type="molecule type" value="Genomic_DNA"/>
</dbReference>
<keyword evidence="4" id="KW-1185">Reference proteome</keyword>
<evidence type="ECO:0000313" key="3">
    <source>
        <dbReference type="EMBL" id="MCB4798462.1"/>
    </source>
</evidence>
<name>A0A9X1L3P5_9FLAO</name>
<protein>
    <submittedName>
        <fullName evidence="3">DUF4296 domain-containing protein</fullName>
    </submittedName>
</protein>